<evidence type="ECO:0000313" key="13">
    <source>
        <dbReference type="Proteomes" id="UP001159405"/>
    </source>
</evidence>
<evidence type="ECO:0000256" key="3">
    <source>
        <dbReference type="ARBA" id="ARBA00022741"/>
    </source>
</evidence>
<evidence type="ECO:0000259" key="10">
    <source>
        <dbReference type="PROSITE" id="PS51192"/>
    </source>
</evidence>
<organism evidence="12 13">
    <name type="scientific">Porites lobata</name>
    <dbReference type="NCBI Taxonomy" id="104759"/>
    <lineage>
        <taxon>Eukaryota</taxon>
        <taxon>Metazoa</taxon>
        <taxon>Cnidaria</taxon>
        <taxon>Anthozoa</taxon>
        <taxon>Hexacorallia</taxon>
        <taxon>Scleractinia</taxon>
        <taxon>Fungiina</taxon>
        <taxon>Poritidae</taxon>
        <taxon>Porites</taxon>
    </lineage>
</organism>
<feature type="region of interest" description="Disordered" evidence="9">
    <location>
        <begin position="212"/>
        <end position="266"/>
    </location>
</feature>
<evidence type="ECO:0000256" key="9">
    <source>
        <dbReference type="SAM" id="MobiDB-lite"/>
    </source>
</evidence>
<dbReference type="SMART" id="SM00490">
    <property type="entry name" value="HELICc"/>
    <property type="match status" value="1"/>
</dbReference>
<evidence type="ECO:0000256" key="6">
    <source>
        <dbReference type="ARBA" id="ARBA00022840"/>
    </source>
</evidence>
<evidence type="ECO:0000256" key="8">
    <source>
        <dbReference type="ARBA" id="ARBA00023242"/>
    </source>
</evidence>
<dbReference type="Gene3D" id="3.40.50.300">
    <property type="entry name" value="P-loop containing nucleotide triphosphate hydrolases"/>
    <property type="match status" value="1"/>
</dbReference>
<keyword evidence="4" id="KW-0378">Hydrolase</keyword>
<dbReference type="InterPro" id="IPR016024">
    <property type="entry name" value="ARM-type_fold"/>
</dbReference>
<dbReference type="SUPFAM" id="SSF48371">
    <property type="entry name" value="ARM repeat"/>
    <property type="match status" value="1"/>
</dbReference>
<dbReference type="Gene3D" id="1.25.10.10">
    <property type="entry name" value="Leucine-rich Repeat Variant"/>
    <property type="match status" value="2"/>
</dbReference>
<evidence type="ECO:0000256" key="2">
    <source>
        <dbReference type="ARBA" id="ARBA00022737"/>
    </source>
</evidence>
<feature type="domain" description="Helicase C-terminal" evidence="11">
    <location>
        <begin position="1688"/>
        <end position="1845"/>
    </location>
</feature>
<evidence type="ECO:0000256" key="4">
    <source>
        <dbReference type="ARBA" id="ARBA00022801"/>
    </source>
</evidence>
<dbReference type="CDD" id="cd18793">
    <property type="entry name" value="SF2_C_SNF"/>
    <property type="match status" value="1"/>
</dbReference>
<dbReference type="InterPro" id="IPR011989">
    <property type="entry name" value="ARM-like"/>
</dbReference>
<dbReference type="InterPro" id="IPR044078">
    <property type="entry name" value="Mot1_ATP-bd"/>
</dbReference>
<dbReference type="CDD" id="cd17999">
    <property type="entry name" value="DEXHc_Mot1"/>
    <property type="match status" value="1"/>
</dbReference>
<dbReference type="SMART" id="SM00487">
    <property type="entry name" value="DEXDc"/>
    <property type="match status" value="1"/>
</dbReference>
<comment type="subcellular location">
    <subcellularLocation>
        <location evidence="1">Nucleus</location>
    </subcellularLocation>
</comment>
<dbReference type="SUPFAM" id="SSF52540">
    <property type="entry name" value="P-loop containing nucleoside triphosphate hydrolases"/>
    <property type="match status" value="2"/>
</dbReference>
<keyword evidence="8" id="KW-0539">Nucleus</keyword>
<keyword evidence="13" id="KW-1185">Reference proteome</keyword>
<dbReference type="Pfam" id="PF00271">
    <property type="entry name" value="Helicase_C"/>
    <property type="match status" value="1"/>
</dbReference>
<evidence type="ECO:0000256" key="1">
    <source>
        <dbReference type="ARBA" id="ARBA00004123"/>
    </source>
</evidence>
<feature type="non-terminal residue" evidence="12">
    <location>
        <position position="1"/>
    </location>
</feature>
<dbReference type="InterPro" id="IPR038718">
    <property type="entry name" value="SNF2-like_sf"/>
</dbReference>
<evidence type="ECO:0000259" key="11">
    <source>
        <dbReference type="PROSITE" id="PS51194"/>
    </source>
</evidence>
<evidence type="ECO:0008006" key="14">
    <source>
        <dbReference type="Google" id="ProtNLM"/>
    </source>
</evidence>
<dbReference type="InterPro" id="IPR000330">
    <property type="entry name" value="SNF2_N"/>
</dbReference>
<dbReference type="EMBL" id="CALNXK010000005">
    <property type="protein sequence ID" value="CAH3036911.1"/>
    <property type="molecule type" value="Genomic_DNA"/>
</dbReference>
<dbReference type="Pfam" id="PF00176">
    <property type="entry name" value="SNF2-rel_dom"/>
    <property type="match status" value="1"/>
</dbReference>
<dbReference type="InterPro" id="IPR027417">
    <property type="entry name" value="P-loop_NTPase"/>
</dbReference>
<feature type="compositionally biased region" description="Basic residues" evidence="9">
    <location>
        <begin position="220"/>
        <end position="230"/>
    </location>
</feature>
<proteinExistence type="predicted"/>
<dbReference type="InterPro" id="IPR049730">
    <property type="entry name" value="SNF2/RAD54-like_C"/>
</dbReference>
<dbReference type="Pfam" id="PF12054">
    <property type="entry name" value="DUF3535"/>
    <property type="match status" value="1"/>
</dbReference>
<reference evidence="12 13" key="1">
    <citation type="submission" date="2022-05" db="EMBL/GenBank/DDBJ databases">
        <authorList>
            <consortium name="Genoscope - CEA"/>
            <person name="William W."/>
        </authorList>
    </citation>
    <scope>NUCLEOTIDE SEQUENCE [LARGE SCALE GENOMIC DNA]</scope>
</reference>
<gene>
    <name evidence="12" type="ORF">PLOB_00035622</name>
</gene>
<feature type="compositionally biased region" description="Polar residues" evidence="9">
    <location>
        <begin position="1028"/>
        <end position="1039"/>
    </location>
</feature>
<comment type="caution">
    <text evidence="12">The sequence shown here is derived from an EMBL/GenBank/DDBJ whole genome shotgun (WGS) entry which is preliminary data.</text>
</comment>
<dbReference type="Gene3D" id="3.40.50.10810">
    <property type="entry name" value="Tandem AAA-ATPase domain"/>
    <property type="match status" value="1"/>
</dbReference>
<feature type="domain" description="Helicase ATP-binding" evidence="10">
    <location>
        <begin position="1328"/>
        <end position="1503"/>
    </location>
</feature>
<dbReference type="Proteomes" id="UP001159405">
    <property type="component" value="Unassembled WGS sequence"/>
</dbReference>
<dbReference type="PANTHER" id="PTHR36498:SF1">
    <property type="entry name" value="TATA-BINDING PROTEIN-ASSOCIATED FACTOR 172"/>
    <property type="match status" value="1"/>
</dbReference>
<dbReference type="PROSITE" id="PS51194">
    <property type="entry name" value="HELICASE_CTER"/>
    <property type="match status" value="1"/>
</dbReference>
<dbReference type="PROSITE" id="PS51192">
    <property type="entry name" value="HELICASE_ATP_BIND_1"/>
    <property type="match status" value="1"/>
</dbReference>
<keyword evidence="3" id="KW-0547">Nucleotide-binding</keyword>
<dbReference type="InterPro" id="IPR014001">
    <property type="entry name" value="Helicase_ATP-bd"/>
</dbReference>
<dbReference type="InterPro" id="IPR022707">
    <property type="entry name" value="Mot1_central_dom"/>
</dbReference>
<protein>
    <recommendedName>
        <fullName evidence="14">TATA-binding protein-associated factor 172</fullName>
    </recommendedName>
</protein>
<sequence>FCYRLERLFLLLDTGSTAVTRKAAAQQLGEVQKLHPHELHNLLSRVHVFLKSSSWDTRIAAGQAVEAIAQNVPQWNPAAIGGIKAEPVEKDKVEETSESELLEFSKFDINRVLKHGERLVGSSGAEYDLPDEDLLGLEPKERLIRQQKLLRKRLGLDIAPGIDVGMDKLFDDEDLLVNPHEVKGKTLSKQRSFESAADVVAAEIAAISSSSMSSREKNRAIRKAKMLAKQRSKDASKEGDSFQSNSIDNDMDPEHGPASKKRKTASVIVDQPAESDKMVVDQVTDVSATFEESTEWPFENFCQELCQDLFHQSWEVRHGAATGLREIIKVHGQGAGKTLDSSVDELQLQNRKWLENMSLLLLCVMALDRFGDFVSDEVVAPVRETCAQTIGVILKHTDAESVKRVMMVLLTLQAQEEWEVRHGGLMGLKYLMAVRQDLTKDLLPLVLDPIVTALKDDDDDVRAVAASALLPVAESLVMIAPSYVQEVLVTLWDTLVELDDLTASTNSIMMLLAGILSCPSVSVQGTGATSTMSLTELVPRLWPFFRHNIKSVRLAALDTLKTLLVGNRKQNKLDPETVLECEWLKPILQDSLRHIYQRFILESDSDVVEMAYQVWTEMLKRSSKTLLGPVTIPFLSSWLGMMMMPACAPIDHTVLVQALHRTQNKGDRNADRAHMIRGRPSQGHSEPQTEVIAGVTLATSMTVREPAVLRARLAAARAFGLLASHFAECTPGNPEEPHPLTFLMQTLQFPLKSTSGIQRMCASLILSDWASCQMKCQCPEENIGQLHSILSEQVVYDEIAILNTRLQTDCQGLLNALREKGIDASAGIQPGCYTVDNAIKLVSDIFMEVSKKLSQQDIKAAEIKRRHLMTTIGQLQSEYQKLHIRVQASVASTLIFLNKLPLKLNPVIRPIMDSIKKEEQTLMQTRSAKALAKLLELCMERDPCPNPKIIKNLCSFVCSDPAVTPSVNLSVSAATEEAPASPSPRGQTESNCNLFSGAMTTAMERGNTVQCDQYNGILLLVQQQKNASTSASKRANSHTGRNRQPPAGVDGVLLSSTEENGVDDAETSRMLSIQRQGAEFALVELANHFGRLLPVKLPKLWDAIVGPLQDIKKGDPFDAEKIVGFDTEAQNLVHCLQVLEVLVSTLHTELLKKVIELLPNLVLCIQHPYCAVRHLAARCLGILSVVSTQETMTTVVEDVLPLMGTADIVRNRQGAIETICCVIEKLGMGVVPYVVLLVVPVLGRMSDQCEDVRLMATYSFATLIRLMPLESGVPDSPGMSKAMVEQKQKERKFLEQLLDGTKVENYTIPVPIKAELRKYQQDGVNWLAFLNRYKLHGILCDDMGLGKTLQSICIIAGDHYTKATVFKETGNSDCKPLPSLVICPPTLTGHWVYEVEKFVSKEYLKPLHYTGPPSERQRLRNKVKNHSLVVASYDIVRNDGDFFRSLHWNYCVLDEGHIIKNGKTKLAKVIKQLRASHRLILSGTPIQNNVLELWSLFDFLMPGFLGTEKQFQARFGKPILQSRDAKSSSKEQEAGALAMESLHRQVLPFLLRRLKEDVLQDLPPKIIQDYYCELSPLQVQLYEDFAKSQMKKGLDESVSHMDDGDSKAKSSKETPHIFQALQYLRKVCNHPLLVLTANHPEYNKIMDQLRQQNGSIRDIQHAAKLVALKQLLLDCGIGVSSSSPGSNDLSSDPVVSQHRVLLFCQLKSMLDIVENDLLKKHMPSVTYLRLDGSTPAGSRHSLVQRFNGDPSIDILLLTTHVGGLGLNLTGADTVVFVEHDWNPMKDLQAMDRAHRIGQKKVVNVYRLITRGTLEEKIMGLQKFKLNIANTVISQDNSSLMTMDTGQLLDLFTVDKEKKKEKASREQNETGKASLKSEQYETEYNLDNFIQSLK</sequence>
<feature type="compositionally biased region" description="Basic and acidic residues" evidence="9">
    <location>
        <begin position="231"/>
        <end position="240"/>
    </location>
</feature>
<feature type="region of interest" description="Disordered" evidence="9">
    <location>
        <begin position="1028"/>
        <end position="1053"/>
    </location>
</feature>
<dbReference type="InterPro" id="IPR044972">
    <property type="entry name" value="Mot1"/>
</dbReference>
<dbReference type="InterPro" id="IPR001650">
    <property type="entry name" value="Helicase_C-like"/>
</dbReference>
<dbReference type="PANTHER" id="PTHR36498">
    <property type="entry name" value="TATA-BINDING PROTEIN-ASSOCIATED FACTOR 172"/>
    <property type="match status" value="1"/>
</dbReference>
<evidence type="ECO:0000256" key="5">
    <source>
        <dbReference type="ARBA" id="ARBA00022806"/>
    </source>
</evidence>
<name>A0ABN8MVC4_9CNID</name>
<keyword evidence="7" id="KW-0238">DNA-binding</keyword>
<keyword evidence="5" id="KW-0347">Helicase</keyword>
<evidence type="ECO:0000256" key="7">
    <source>
        <dbReference type="ARBA" id="ARBA00023125"/>
    </source>
</evidence>
<accession>A0ABN8MVC4</accession>
<keyword evidence="2" id="KW-0677">Repeat</keyword>
<evidence type="ECO:0000313" key="12">
    <source>
        <dbReference type="EMBL" id="CAH3036911.1"/>
    </source>
</evidence>
<keyword evidence="6" id="KW-0067">ATP-binding</keyword>